<comment type="caution">
    <text evidence="3">The sequence shown here is derived from an EMBL/GenBank/DDBJ whole genome shotgun (WGS) entry which is preliminary data.</text>
</comment>
<dbReference type="PROSITE" id="PS50191">
    <property type="entry name" value="CRAL_TRIO"/>
    <property type="match status" value="1"/>
</dbReference>
<dbReference type="InterPro" id="IPR001251">
    <property type="entry name" value="CRAL-TRIO_dom"/>
</dbReference>
<evidence type="ECO:0000259" key="2">
    <source>
        <dbReference type="PROSITE" id="PS50191"/>
    </source>
</evidence>
<evidence type="ECO:0000256" key="1">
    <source>
        <dbReference type="SAM" id="MobiDB-lite"/>
    </source>
</evidence>
<dbReference type="Pfam" id="PF00650">
    <property type="entry name" value="CRAL_TRIO"/>
    <property type="match status" value="1"/>
</dbReference>
<reference evidence="3 4" key="1">
    <citation type="submission" date="2013-12" db="EMBL/GenBank/DDBJ databases">
        <authorList>
            <person name="Cubeta M."/>
            <person name="Pakala S."/>
            <person name="Fedorova N."/>
            <person name="Thomas E."/>
            <person name="Dean R."/>
            <person name="Jabaji S."/>
            <person name="Neate S."/>
            <person name="Toda T."/>
            <person name="Tavantzis S."/>
            <person name="Vilgalys R."/>
            <person name="Bharathan N."/>
            <person name="Pakala S."/>
            <person name="Losada L.S."/>
            <person name="Zafar N."/>
            <person name="Nierman W."/>
        </authorList>
    </citation>
    <scope>NUCLEOTIDE SEQUENCE [LARGE SCALE GENOMIC DNA]</scope>
    <source>
        <strain evidence="3 4">123E</strain>
    </source>
</reference>
<dbReference type="SMART" id="SM00516">
    <property type="entry name" value="SEC14"/>
    <property type="match status" value="1"/>
</dbReference>
<feature type="domain" description="CRAL-TRIO" evidence="2">
    <location>
        <begin position="100"/>
        <end position="253"/>
    </location>
</feature>
<evidence type="ECO:0000313" key="4">
    <source>
        <dbReference type="Proteomes" id="UP000027456"/>
    </source>
</evidence>
<organism evidence="3 4">
    <name type="scientific">Rhizoctonia solani 123E</name>
    <dbReference type="NCBI Taxonomy" id="1423351"/>
    <lineage>
        <taxon>Eukaryota</taxon>
        <taxon>Fungi</taxon>
        <taxon>Dikarya</taxon>
        <taxon>Basidiomycota</taxon>
        <taxon>Agaricomycotina</taxon>
        <taxon>Agaricomycetes</taxon>
        <taxon>Cantharellales</taxon>
        <taxon>Ceratobasidiaceae</taxon>
        <taxon>Rhizoctonia</taxon>
    </lineage>
</organism>
<dbReference type="PANTHER" id="PTHR45824">
    <property type="entry name" value="GH16843P"/>
    <property type="match status" value="1"/>
</dbReference>
<feature type="region of interest" description="Disordered" evidence="1">
    <location>
        <begin position="270"/>
        <end position="349"/>
    </location>
</feature>
<name>A0A074S4D2_9AGAM</name>
<feature type="region of interest" description="Disordered" evidence="1">
    <location>
        <begin position="1"/>
        <end position="21"/>
    </location>
</feature>
<dbReference type="Proteomes" id="UP000027456">
    <property type="component" value="Unassembled WGS sequence"/>
</dbReference>
<dbReference type="InterPro" id="IPR036865">
    <property type="entry name" value="CRAL-TRIO_dom_sf"/>
</dbReference>
<dbReference type="GO" id="GO:0008526">
    <property type="term" value="F:phosphatidylinositol transfer activity"/>
    <property type="evidence" value="ECO:0007669"/>
    <property type="project" value="TreeGrafter"/>
</dbReference>
<dbReference type="SUPFAM" id="SSF52087">
    <property type="entry name" value="CRAL/TRIO domain"/>
    <property type="match status" value="1"/>
</dbReference>
<evidence type="ECO:0000313" key="3">
    <source>
        <dbReference type="EMBL" id="KEP54216.1"/>
    </source>
</evidence>
<dbReference type="AlphaFoldDB" id="A0A074S4D2"/>
<dbReference type="InterPro" id="IPR036273">
    <property type="entry name" value="CRAL/TRIO_N_dom_sf"/>
</dbReference>
<dbReference type="PANTHER" id="PTHR45824:SF29">
    <property type="entry name" value="GH16843P"/>
    <property type="match status" value="1"/>
</dbReference>
<dbReference type="InterPro" id="IPR011074">
    <property type="entry name" value="CRAL/TRIO_N_dom"/>
</dbReference>
<dbReference type="Gene3D" id="3.40.525.10">
    <property type="entry name" value="CRAL-TRIO lipid binding domain"/>
    <property type="match status" value="1"/>
</dbReference>
<dbReference type="STRING" id="1423351.A0A074S4D2"/>
<dbReference type="EMBL" id="AZST01000034">
    <property type="protein sequence ID" value="KEP54216.1"/>
    <property type="molecule type" value="Genomic_DNA"/>
</dbReference>
<feature type="compositionally biased region" description="Low complexity" evidence="1">
    <location>
        <begin position="310"/>
        <end position="321"/>
    </location>
</feature>
<dbReference type="OrthoDB" id="75724at2759"/>
<dbReference type="HOGENOM" id="CLU_014001_1_0_1"/>
<dbReference type="InterPro" id="IPR052578">
    <property type="entry name" value="PI_Transfer_CRAL-TRIO"/>
</dbReference>
<dbReference type="CDD" id="cd00170">
    <property type="entry name" value="SEC14"/>
    <property type="match status" value="1"/>
</dbReference>
<feature type="compositionally biased region" description="Polar residues" evidence="1">
    <location>
        <begin position="288"/>
        <end position="297"/>
    </location>
</feature>
<gene>
    <name evidence="3" type="ORF">V565_020220</name>
</gene>
<protein>
    <submittedName>
        <fullName evidence="3">CRAL/TRIO domain protein</fullName>
    </submittedName>
</protein>
<sequence length="349" mass="39767">MVAPNHVWTEPAPGVAPKPRTYTPQQQAMIDELREYAKTIMLPESDPYYEHERHWLLDDTNCCARYMRAAKWKLEDGKKRIQGTVAWRREYKPDLIPPEDVRIESESGKIILNGFDIDGRPILYMRPGRENTETSPRQIRHLIFCLERAIDFMPPYQESMMIIVDYKSTTLRTNPSISIARKVLGVLQQHYVERLGRAIVVNLPGILNFFYKGISPFLDPVTRDKMRFNPNLLELVPASQLDASIGGEFKYEFEPKSYWQQIVSHCKLNADGSHRRDTPQAETDSESNEVAQGTLSNREPADETTENNTPALSPSASSRASTMVDETPVVVEKNAQTNIVDGETRTLAT</sequence>
<dbReference type="Pfam" id="PF03765">
    <property type="entry name" value="CRAL_TRIO_N"/>
    <property type="match status" value="1"/>
</dbReference>
<proteinExistence type="predicted"/>
<accession>A0A074S4D2</accession>
<dbReference type="SUPFAM" id="SSF46938">
    <property type="entry name" value="CRAL/TRIO N-terminal domain"/>
    <property type="match status" value="1"/>
</dbReference>
<keyword evidence="4" id="KW-1185">Reference proteome</keyword>